<gene>
    <name evidence="4" type="ORF">ALAG00032_LOCUS10337</name>
</gene>
<evidence type="ECO:0000256" key="2">
    <source>
        <dbReference type="SAM" id="MobiDB-lite"/>
    </source>
</evidence>
<keyword evidence="1" id="KW-0862">Zinc</keyword>
<dbReference type="Gene3D" id="3.30.40.10">
    <property type="entry name" value="Zinc/RING finger domain, C3HC4 (zinc finger)"/>
    <property type="match status" value="1"/>
</dbReference>
<dbReference type="GO" id="GO:0008270">
    <property type="term" value="F:zinc ion binding"/>
    <property type="evidence" value="ECO:0007669"/>
    <property type="project" value="UniProtKB-KW"/>
</dbReference>
<organism evidence="4">
    <name type="scientific">Aureoumbra lagunensis</name>
    <dbReference type="NCBI Taxonomy" id="44058"/>
    <lineage>
        <taxon>Eukaryota</taxon>
        <taxon>Sar</taxon>
        <taxon>Stramenopiles</taxon>
        <taxon>Ochrophyta</taxon>
        <taxon>Pelagophyceae</taxon>
        <taxon>Pelagomonadales</taxon>
        <taxon>Aureoumbra</taxon>
    </lineage>
</organism>
<evidence type="ECO:0000313" key="4">
    <source>
        <dbReference type="EMBL" id="CAE0369574.1"/>
    </source>
</evidence>
<protein>
    <recommendedName>
        <fullName evidence="3">RING-type domain-containing protein</fullName>
    </recommendedName>
</protein>
<dbReference type="CDD" id="cd16448">
    <property type="entry name" value="RING-H2"/>
    <property type="match status" value="1"/>
</dbReference>
<keyword evidence="1" id="KW-0863">Zinc-finger</keyword>
<dbReference type="SUPFAM" id="SSF57850">
    <property type="entry name" value="RING/U-box"/>
    <property type="match status" value="1"/>
</dbReference>
<sequence>MADDVCRICLNSLDKTRDDDDELGLPVIFTYCKECFLVYHRKCLSTYLKNYSSKCPMCRKSVRITRSQDPFACGRARLHEIRKRMKGTKLIESPHRLEPVPGEIFESAYGEYLRDKREREQDEASLALAKKLEVENAQLHQTEFQAQEKTRRDEQALADELYARELYANLQAEEEAKEQKQLEDDRRMALDLANKLSADHEILPHDPPSTEEDDTSKHPEIIPSLSFSCRRRTHDQSTVSDSSRKKQRCTSSPSTPPQPMSSSRNWTTNNTTTKPTSFSSIAPSSSVVINLVDDD</sequence>
<evidence type="ECO:0000256" key="1">
    <source>
        <dbReference type="PROSITE-ProRule" id="PRU00175"/>
    </source>
</evidence>
<proteinExistence type="predicted"/>
<accession>A0A7S3K136</accession>
<feature type="domain" description="RING-type" evidence="3">
    <location>
        <begin position="6"/>
        <end position="59"/>
    </location>
</feature>
<dbReference type="AlphaFoldDB" id="A0A7S3K136"/>
<feature type="compositionally biased region" description="Low complexity" evidence="2">
    <location>
        <begin position="260"/>
        <end position="283"/>
    </location>
</feature>
<feature type="region of interest" description="Disordered" evidence="2">
    <location>
        <begin position="198"/>
        <end position="283"/>
    </location>
</feature>
<dbReference type="EMBL" id="HBIJ01015484">
    <property type="protein sequence ID" value="CAE0369574.1"/>
    <property type="molecule type" value="Transcribed_RNA"/>
</dbReference>
<reference evidence="4" key="1">
    <citation type="submission" date="2021-01" db="EMBL/GenBank/DDBJ databases">
        <authorList>
            <person name="Corre E."/>
            <person name="Pelletier E."/>
            <person name="Niang G."/>
            <person name="Scheremetjew M."/>
            <person name="Finn R."/>
            <person name="Kale V."/>
            <person name="Holt S."/>
            <person name="Cochrane G."/>
            <person name="Meng A."/>
            <person name="Brown T."/>
            <person name="Cohen L."/>
        </authorList>
    </citation>
    <scope>NUCLEOTIDE SEQUENCE</scope>
    <source>
        <strain evidence="4">CCMP1510</strain>
    </source>
</reference>
<dbReference type="InterPro" id="IPR001841">
    <property type="entry name" value="Znf_RING"/>
</dbReference>
<dbReference type="PROSITE" id="PS50089">
    <property type="entry name" value="ZF_RING_2"/>
    <property type="match status" value="1"/>
</dbReference>
<keyword evidence="1" id="KW-0479">Metal-binding</keyword>
<dbReference type="InterPro" id="IPR013083">
    <property type="entry name" value="Znf_RING/FYVE/PHD"/>
</dbReference>
<name>A0A7S3K136_9STRA</name>
<evidence type="ECO:0000259" key="3">
    <source>
        <dbReference type="PROSITE" id="PS50089"/>
    </source>
</evidence>